<dbReference type="eggNOG" id="ENOG5032W2P">
    <property type="taxonomic scope" value="Bacteria"/>
</dbReference>
<dbReference type="RefSeq" id="WP_014256165.1">
    <property type="nucleotide sequence ID" value="NC_016627.1"/>
</dbReference>
<reference evidence="3" key="1">
    <citation type="submission" date="2011-12" db="EMBL/GenBank/DDBJ databases">
        <title>Complete sequence of Clostridium clariflavum DSM 19732.</title>
        <authorList>
            <consortium name="US DOE Joint Genome Institute"/>
            <person name="Lucas S."/>
            <person name="Han J."/>
            <person name="Lapidus A."/>
            <person name="Cheng J.-F."/>
            <person name="Goodwin L."/>
            <person name="Pitluck S."/>
            <person name="Peters L."/>
            <person name="Teshima H."/>
            <person name="Detter J.C."/>
            <person name="Han C."/>
            <person name="Tapia R."/>
            <person name="Land M."/>
            <person name="Hauser L."/>
            <person name="Kyrpides N."/>
            <person name="Ivanova N."/>
            <person name="Pagani I."/>
            <person name="Kitzmiller T."/>
            <person name="Lynd L."/>
            <person name="Izquierdo J."/>
            <person name="Woyke T."/>
        </authorList>
    </citation>
    <scope>NUCLEOTIDE SEQUENCE [LARGE SCALE GENOMIC DNA]</scope>
    <source>
        <strain evidence="3">DSM 19732 / NBRC 101661 / EBR45</strain>
    </source>
</reference>
<dbReference type="KEGG" id="ccl:Clocl_3095"/>
<dbReference type="OrthoDB" id="1739658at2"/>
<name>G8LV45_ACECE</name>
<dbReference type="Proteomes" id="UP000005435">
    <property type="component" value="Chromosome"/>
</dbReference>
<reference evidence="2 3" key="2">
    <citation type="journal article" date="2012" name="Stand. Genomic Sci.">
        <title>Complete Genome Sequence of Clostridium clariflavum DSM 19732.</title>
        <authorList>
            <person name="Izquierdo J.A."/>
            <person name="Goodwin L."/>
            <person name="Davenport K.W."/>
            <person name="Teshima H."/>
            <person name="Bruce D."/>
            <person name="Detter C."/>
            <person name="Tapia R."/>
            <person name="Han S."/>
            <person name="Land M."/>
            <person name="Hauser L."/>
            <person name="Jeffries C.D."/>
            <person name="Han J."/>
            <person name="Pitluck S."/>
            <person name="Nolan M."/>
            <person name="Chen A."/>
            <person name="Huntemann M."/>
            <person name="Mavromatis K."/>
            <person name="Mikhailova N."/>
            <person name="Liolios K."/>
            <person name="Woyke T."/>
            <person name="Lynd L.R."/>
        </authorList>
    </citation>
    <scope>NUCLEOTIDE SEQUENCE [LARGE SCALE GENOMIC DNA]</scope>
    <source>
        <strain evidence="3">DSM 19732 / NBRC 101661 / EBR45</strain>
    </source>
</reference>
<proteinExistence type="predicted"/>
<sequence length="187" mass="21633">MAGEKRFGTSLFGFKKSDVNSYIEKILREFDDKLKDKENEIAELKNQCREFRIKYEDIARKTERASEDRAKIADVLIKAQEKAEAIIEEAKNQSVEERKKLSALTEKEREKLVDIKQEIKSLKQDITRVLKKYEEELDKVLDAAEEISVAYDNKDNNLEKSADEEAVDIISEFIEGFANKISSSDDM</sequence>
<evidence type="ECO:0000313" key="3">
    <source>
        <dbReference type="Proteomes" id="UP000005435"/>
    </source>
</evidence>
<organism evidence="2 3">
    <name type="scientific">Acetivibrio clariflavus (strain DSM 19732 / NBRC 101661 / EBR45)</name>
    <name type="common">Clostridium clariflavum</name>
    <dbReference type="NCBI Taxonomy" id="720554"/>
    <lineage>
        <taxon>Bacteria</taxon>
        <taxon>Bacillati</taxon>
        <taxon>Bacillota</taxon>
        <taxon>Clostridia</taxon>
        <taxon>Eubacteriales</taxon>
        <taxon>Oscillospiraceae</taxon>
        <taxon>Acetivibrio</taxon>
    </lineage>
</organism>
<dbReference type="HOGENOM" id="CLU_124336_0_0_9"/>
<accession>G8LV45</accession>
<evidence type="ECO:0000313" key="2">
    <source>
        <dbReference type="EMBL" id="AEV69622.1"/>
    </source>
</evidence>
<protein>
    <submittedName>
        <fullName evidence="2">Putative integral membrane protein</fullName>
    </submittedName>
</protein>
<gene>
    <name evidence="2" type="ordered locus">Clocl_3095</name>
</gene>
<dbReference type="AlphaFoldDB" id="G8LV45"/>
<dbReference type="EMBL" id="CP003065">
    <property type="protein sequence ID" value="AEV69622.1"/>
    <property type="molecule type" value="Genomic_DNA"/>
</dbReference>
<evidence type="ECO:0000256" key="1">
    <source>
        <dbReference type="SAM" id="Coils"/>
    </source>
</evidence>
<keyword evidence="1" id="KW-0175">Coiled coil</keyword>
<feature type="coiled-coil region" evidence="1">
    <location>
        <begin position="27"/>
        <end position="150"/>
    </location>
</feature>
<keyword evidence="3" id="KW-1185">Reference proteome</keyword>